<evidence type="ECO:0000256" key="9">
    <source>
        <dbReference type="ARBA" id="ARBA00023136"/>
    </source>
</evidence>
<keyword evidence="3 10" id="KW-0808">Transferase</keyword>
<dbReference type="GO" id="GO:0106408">
    <property type="term" value="F:diadenylate cyclase activity"/>
    <property type="evidence" value="ECO:0007669"/>
    <property type="project" value="UniProtKB-EC"/>
</dbReference>
<dbReference type="PANTHER" id="PTHR34185:SF1">
    <property type="entry name" value="DIADENYLATE CYCLASE"/>
    <property type="match status" value="1"/>
</dbReference>
<evidence type="ECO:0000313" key="13">
    <source>
        <dbReference type="Proteomes" id="UP000231637"/>
    </source>
</evidence>
<feature type="transmembrane region" description="Helical" evidence="10">
    <location>
        <begin position="6"/>
        <end position="25"/>
    </location>
</feature>
<dbReference type="InterPro" id="IPR034701">
    <property type="entry name" value="CdaA"/>
</dbReference>
<keyword evidence="8 10" id="KW-1133">Transmembrane helix</keyword>
<dbReference type="InterPro" id="IPR050338">
    <property type="entry name" value="DisA"/>
</dbReference>
<keyword evidence="9 10" id="KW-0472">Membrane</keyword>
<evidence type="ECO:0000256" key="5">
    <source>
        <dbReference type="ARBA" id="ARBA00022695"/>
    </source>
</evidence>
<keyword evidence="2 10" id="KW-1003">Cell membrane</keyword>
<feature type="domain" description="DAC" evidence="11">
    <location>
        <begin position="78"/>
        <end position="237"/>
    </location>
</feature>
<dbReference type="PANTHER" id="PTHR34185">
    <property type="entry name" value="DIADENYLATE CYCLASE"/>
    <property type="match status" value="1"/>
</dbReference>
<keyword evidence="13" id="KW-1185">Reference proteome</keyword>
<keyword evidence="5 10" id="KW-0548">Nucleotidyltransferase</keyword>
<dbReference type="GO" id="GO:0006171">
    <property type="term" value="P:cAMP biosynthetic process"/>
    <property type="evidence" value="ECO:0007669"/>
    <property type="project" value="InterPro"/>
</dbReference>
<name>A0A2K8L4I4_9PROT</name>
<dbReference type="SUPFAM" id="SSF143597">
    <property type="entry name" value="YojJ-like"/>
    <property type="match status" value="1"/>
</dbReference>
<dbReference type="HAMAP" id="MF_01499">
    <property type="entry name" value="DacA"/>
    <property type="match status" value="1"/>
</dbReference>
<dbReference type="KEGG" id="mfn:Ga0123462_0274"/>
<dbReference type="Gene3D" id="3.40.1700.10">
    <property type="entry name" value="DNA integrity scanning protein, DisA, N-terminal domain"/>
    <property type="match status" value="1"/>
</dbReference>
<evidence type="ECO:0000256" key="1">
    <source>
        <dbReference type="ARBA" id="ARBA00000877"/>
    </source>
</evidence>
<evidence type="ECO:0000256" key="2">
    <source>
        <dbReference type="ARBA" id="ARBA00022475"/>
    </source>
</evidence>
<evidence type="ECO:0000259" key="11">
    <source>
        <dbReference type="PROSITE" id="PS51794"/>
    </source>
</evidence>
<dbReference type="RefSeq" id="WP_100264658.1">
    <property type="nucleotide sequence ID" value="NZ_CP018800.1"/>
</dbReference>
<feature type="transmembrane region" description="Helical" evidence="10">
    <location>
        <begin position="60"/>
        <end position="77"/>
    </location>
</feature>
<sequence>MANWQFGLVDVLDISVVAIVVYFFLSLIRGTRAVQMLIGVAVVVVTYQLARTFGLFTVEWMFGHFFSAFMVILVVLFQQEIRRALMRVAANPLSFTGSATDESIDSLVESAFSLVHRGWGGLIVIERETGLRHLFESGVEMDAPLRPDIIQALFCPDAPMHDGAVIMRRDGNGGRIVAARVLLPLAQANAVPGDFGTRHRAAVGLSEETDALIVVVSEERGEVHLVEGGQMGAPMTSMELREALGQLAVSSAKPAKGPAGNF</sequence>
<evidence type="ECO:0000256" key="4">
    <source>
        <dbReference type="ARBA" id="ARBA00022692"/>
    </source>
</evidence>
<evidence type="ECO:0000256" key="3">
    <source>
        <dbReference type="ARBA" id="ARBA00022679"/>
    </source>
</evidence>
<gene>
    <name evidence="10" type="primary">dacA</name>
    <name evidence="12" type="ORF">Ga0123462_0274</name>
</gene>
<evidence type="ECO:0000313" key="12">
    <source>
        <dbReference type="EMBL" id="ATX81149.1"/>
    </source>
</evidence>
<feature type="transmembrane region" description="Helical" evidence="10">
    <location>
        <begin position="37"/>
        <end position="54"/>
    </location>
</feature>
<keyword evidence="7 10" id="KW-0067">ATP-binding</keyword>
<dbReference type="GO" id="GO:0005524">
    <property type="term" value="F:ATP binding"/>
    <property type="evidence" value="ECO:0007669"/>
    <property type="project" value="UniProtKB-UniRule"/>
</dbReference>
<dbReference type="InterPro" id="IPR003390">
    <property type="entry name" value="DNA_integrity_scan_DisA_N"/>
</dbReference>
<dbReference type="EC" id="2.7.7.85" evidence="10"/>
<dbReference type="Proteomes" id="UP000231637">
    <property type="component" value="Chromosome"/>
</dbReference>
<dbReference type="Pfam" id="PF19293">
    <property type="entry name" value="CdaA_N"/>
    <property type="match status" value="1"/>
</dbReference>
<evidence type="ECO:0000256" key="10">
    <source>
        <dbReference type="HAMAP-Rule" id="MF_01499"/>
    </source>
</evidence>
<keyword evidence="6 10" id="KW-0547">Nucleotide-binding</keyword>
<comment type="catalytic activity">
    <reaction evidence="1 10">
        <text>2 ATP = 3',3'-c-di-AMP + 2 diphosphate</text>
        <dbReference type="Rhea" id="RHEA:35655"/>
        <dbReference type="ChEBI" id="CHEBI:30616"/>
        <dbReference type="ChEBI" id="CHEBI:33019"/>
        <dbReference type="ChEBI" id="CHEBI:71500"/>
        <dbReference type="EC" id="2.7.7.85"/>
    </reaction>
</comment>
<accession>A0A2K8L4I4</accession>
<dbReference type="OrthoDB" id="5290386at2"/>
<dbReference type="GO" id="GO:0004016">
    <property type="term" value="F:adenylate cyclase activity"/>
    <property type="evidence" value="ECO:0007669"/>
    <property type="project" value="UniProtKB-UniRule"/>
</dbReference>
<dbReference type="AlphaFoldDB" id="A0A2K8L4I4"/>
<evidence type="ECO:0000256" key="6">
    <source>
        <dbReference type="ARBA" id="ARBA00022741"/>
    </source>
</evidence>
<comment type="subunit">
    <text evidence="10">Probably a homodimer.</text>
</comment>
<keyword evidence="4 10" id="KW-0812">Transmembrane</keyword>
<reference evidence="12 13" key="1">
    <citation type="submission" date="2016-12" db="EMBL/GenBank/DDBJ databases">
        <title>Isolation and genomic insights into novel planktonic Zetaproteobacteria from stratified waters of the Chesapeake Bay.</title>
        <authorList>
            <person name="McAllister S.M."/>
            <person name="Kato S."/>
            <person name="Chan C.S."/>
            <person name="Chiu B.K."/>
            <person name="Field E.K."/>
        </authorList>
    </citation>
    <scope>NUCLEOTIDE SEQUENCE [LARGE SCALE GENOMIC DNA]</scope>
    <source>
        <strain evidence="12 13">CP-8</strain>
    </source>
</reference>
<dbReference type="PIRSF" id="PIRSF004793">
    <property type="entry name" value="UCP004793"/>
    <property type="match status" value="1"/>
</dbReference>
<dbReference type="InterPro" id="IPR045585">
    <property type="entry name" value="CdaA_N"/>
</dbReference>
<dbReference type="Pfam" id="PF02457">
    <property type="entry name" value="DAC"/>
    <property type="match status" value="1"/>
</dbReference>
<organism evidence="12 13">
    <name type="scientific">Mariprofundus ferrinatatus</name>
    <dbReference type="NCBI Taxonomy" id="1921087"/>
    <lineage>
        <taxon>Bacteria</taxon>
        <taxon>Pseudomonadati</taxon>
        <taxon>Pseudomonadota</taxon>
        <taxon>Candidatius Mariprofundia</taxon>
        <taxon>Mariprofundales</taxon>
        <taxon>Mariprofundaceae</taxon>
        <taxon>Mariprofundus</taxon>
    </lineage>
</organism>
<evidence type="ECO:0000256" key="7">
    <source>
        <dbReference type="ARBA" id="ARBA00022840"/>
    </source>
</evidence>
<dbReference type="EMBL" id="CP018800">
    <property type="protein sequence ID" value="ATX81149.1"/>
    <property type="molecule type" value="Genomic_DNA"/>
</dbReference>
<evidence type="ECO:0000256" key="8">
    <source>
        <dbReference type="ARBA" id="ARBA00022989"/>
    </source>
</evidence>
<protein>
    <recommendedName>
        <fullName evidence="10">Diadenylate cyclase</fullName>
        <shortName evidence="10">DAC</shortName>
        <ecNumber evidence="10">2.7.7.85</ecNumber>
    </recommendedName>
    <alternativeName>
        <fullName evidence="10">Cyclic-di-AMP synthase</fullName>
        <shortName evidence="10">c-di-AMP synthase</shortName>
    </alternativeName>
</protein>
<comment type="similarity">
    <text evidence="10">Belongs to the adenylate cyclase family. DacA/CdaA subfamily.</text>
</comment>
<proteinExistence type="inferred from homology"/>
<dbReference type="InterPro" id="IPR036888">
    <property type="entry name" value="DNA_integrity_DisA_N_sf"/>
</dbReference>
<comment type="function">
    <text evidence="10">Catalyzes the condensation of 2 ATP molecules into cyclic di-AMP (c-di-AMP), a second messenger used to regulate differing processes in different bacteria.</text>
</comment>
<comment type="caution">
    <text evidence="10">Lacks conserved residue(s) required for the propagation of feature annotation.</text>
</comment>
<dbReference type="PROSITE" id="PS51794">
    <property type="entry name" value="DAC"/>
    <property type="match status" value="1"/>
</dbReference>
<dbReference type="InterPro" id="IPR014046">
    <property type="entry name" value="C-di-AMP_synthase"/>
</dbReference>